<reference evidence="2 3" key="1">
    <citation type="submission" date="2015-10" db="EMBL/GenBank/DDBJ databases">
        <authorList>
            <person name="Gilbert D.G."/>
        </authorList>
    </citation>
    <scope>NUCLEOTIDE SEQUENCE [LARGE SCALE GENOMIC DNA]</scope>
    <source>
        <strain evidence="2">COMA1</strain>
    </source>
</reference>
<keyword evidence="1" id="KW-1133">Transmembrane helix</keyword>
<keyword evidence="3" id="KW-1185">Reference proteome</keyword>
<dbReference type="EMBL" id="CZQA01000001">
    <property type="protein sequence ID" value="CUS31245.1"/>
    <property type="molecule type" value="Genomic_DNA"/>
</dbReference>
<organism evidence="2 3">
    <name type="scientific">Candidatus Nitrospira nitrosa</name>
    <dbReference type="NCBI Taxonomy" id="1742972"/>
    <lineage>
        <taxon>Bacteria</taxon>
        <taxon>Pseudomonadati</taxon>
        <taxon>Nitrospirota</taxon>
        <taxon>Nitrospiria</taxon>
        <taxon>Nitrospirales</taxon>
        <taxon>Nitrospiraceae</taxon>
        <taxon>Nitrospira</taxon>
    </lineage>
</organism>
<dbReference type="RefSeq" id="WP_090741992.1">
    <property type="nucleotide sequence ID" value="NZ_CZQA01000001.1"/>
</dbReference>
<name>A0A0S4L3F7_9BACT</name>
<keyword evidence="1" id="KW-0812">Transmembrane</keyword>
<feature type="transmembrane region" description="Helical" evidence="1">
    <location>
        <begin position="70"/>
        <end position="91"/>
    </location>
</feature>
<evidence type="ECO:0000313" key="3">
    <source>
        <dbReference type="Proteomes" id="UP000199032"/>
    </source>
</evidence>
<protein>
    <submittedName>
        <fullName evidence="2">Uncharacterized protein</fullName>
    </submittedName>
</protein>
<feature type="transmembrane region" description="Helical" evidence="1">
    <location>
        <begin position="6"/>
        <end position="26"/>
    </location>
</feature>
<gene>
    <name evidence="2" type="ORF">COMA1_10009</name>
</gene>
<sequence length="113" mass="12216">MRVFLGFLLAPLVVPLYFWVVGFMRVGKATLGDMGENALGSFFVTGPYAYFPAFVLGLPVYLFLQSKDLLSWQALAVSGGALGALVVMVLLPVEREQVLWIGLFPGGLSGLVF</sequence>
<keyword evidence="1" id="KW-0472">Membrane</keyword>
<evidence type="ECO:0000256" key="1">
    <source>
        <dbReference type="SAM" id="Phobius"/>
    </source>
</evidence>
<proteinExistence type="predicted"/>
<evidence type="ECO:0000313" key="2">
    <source>
        <dbReference type="EMBL" id="CUS31245.1"/>
    </source>
</evidence>
<feature type="transmembrane region" description="Helical" evidence="1">
    <location>
        <begin position="38"/>
        <end position="64"/>
    </location>
</feature>
<dbReference type="AlphaFoldDB" id="A0A0S4L3F7"/>
<accession>A0A0S4L3F7</accession>
<dbReference type="Proteomes" id="UP000199032">
    <property type="component" value="Unassembled WGS sequence"/>
</dbReference>
<dbReference type="STRING" id="1742972.COMA1_10009"/>